<protein>
    <submittedName>
        <fullName evidence="1">Helix-turn-helix transcriptional regulator</fullName>
    </submittedName>
</protein>
<keyword evidence="2" id="KW-1185">Reference proteome</keyword>
<name>A0ACC7MK48_9BURK</name>
<evidence type="ECO:0000313" key="2">
    <source>
        <dbReference type="Proteomes" id="UP001168096"/>
    </source>
</evidence>
<accession>A0ACC7MK48</accession>
<sequence length="68" mass="7788">MTTDANSSDRMIKLPEVISMTGLSRSSIYLLIKKGNFPPQVKLSTRSSGWFWREINSWLESRPRGSQN</sequence>
<reference evidence="1" key="1">
    <citation type="submission" date="2024-11" db="EMBL/GenBank/DDBJ databases">
        <title>Description of Massilia orientalis sp. nov., isolated from rhizosphere soil of Ageratina adenophora.</title>
        <authorList>
            <person name="Wang Y."/>
        </authorList>
    </citation>
    <scope>NUCLEOTIDE SEQUENCE</scope>
    <source>
        <strain evidence="1">YIM B02787</strain>
    </source>
</reference>
<evidence type="ECO:0000313" key="1">
    <source>
        <dbReference type="EMBL" id="MFJ1472450.1"/>
    </source>
</evidence>
<organism evidence="1 2">
    <name type="scientific">Massilia orientalis</name>
    <dbReference type="NCBI Taxonomy" id="3050128"/>
    <lineage>
        <taxon>Bacteria</taxon>
        <taxon>Pseudomonadati</taxon>
        <taxon>Pseudomonadota</taxon>
        <taxon>Betaproteobacteria</taxon>
        <taxon>Burkholderiales</taxon>
        <taxon>Oxalobacteraceae</taxon>
        <taxon>Telluria group</taxon>
        <taxon>Massilia</taxon>
    </lineage>
</organism>
<dbReference type="EMBL" id="JASNRB020000047">
    <property type="protein sequence ID" value="MFJ1472450.1"/>
    <property type="molecule type" value="Genomic_DNA"/>
</dbReference>
<dbReference type="Proteomes" id="UP001168096">
    <property type="component" value="Unassembled WGS sequence"/>
</dbReference>
<gene>
    <name evidence="1" type="ORF">QPK29_032470</name>
</gene>
<proteinExistence type="predicted"/>
<comment type="caution">
    <text evidence="1">The sequence shown here is derived from an EMBL/GenBank/DDBJ whole genome shotgun (WGS) entry which is preliminary data.</text>
</comment>